<proteinExistence type="predicted"/>
<dbReference type="SUPFAM" id="SSF53335">
    <property type="entry name" value="S-adenosyl-L-methionine-dependent methyltransferases"/>
    <property type="match status" value="1"/>
</dbReference>
<dbReference type="Proteomes" id="UP000719916">
    <property type="component" value="Unassembled WGS sequence"/>
</dbReference>
<reference evidence="2 3" key="1">
    <citation type="journal article" date="2020" name="Cell Host Microbe">
        <title>Functional and Genomic Variation between Human-Derived Isolates of Lachnospiraceae Reveals Inter- and Intra-Species Diversity.</title>
        <authorList>
            <person name="Sorbara M.T."/>
            <person name="Littmann E.R."/>
            <person name="Fontana E."/>
            <person name="Moody T.U."/>
            <person name="Kohout C.E."/>
            <person name="Gjonbalaj M."/>
            <person name="Eaton V."/>
            <person name="Seok R."/>
            <person name="Leiner I.M."/>
            <person name="Pamer E.G."/>
        </authorList>
    </citation>
    <scope>NUCLEOTIDE SEQUENCE [LARGE SCALE GENOMIC DNA]</scope>
    <source>
        <strain evidence="2 3">MSK.2.26</strain>
    </source>
</reference>
<name>A0ABD6LR69_9FIRM</name>
<dbReference type="GO" id="GO:0032259">
    <property type="term" value="P:methylation"/>
    <property type="evidence" value="ECO:0007669"/>
    <property type="project" value="UniProtKB-KW"/>
</dbReference>
<dbReference type="Pfam" id="PF02384">
    <property type="entry name" value="N6_Mtase"/>
    <property type="match status" value="1"/>
</dbReference>
<keyword evidence="2" id="KW-0808">Transferase</keyword>
<protein>
    <submittedName>
        <fullName evidence="2">SAM-dependent DNA methyltransferase</fullName>
    </submittedName>
</protein>
<dbReference type="Gene3D" id="3.40.50.150">
    <property type="entry name" value="Vaccinia Virus protein VP39"/>
    <property type="match status" value="1"/>
</dbReference>
<evidence type="ECO:0000313" key="3">
    <source>
        <dbReference type="Proteomes" id="UP000719916"/>
    </source>
</evidence>
<feature type="domain" description="DNA methylase adenine-specific" evidence="1">
    <location>
        <begin position="249"/>
        <end position="517"/>
    </location>
</feature>
<organism evidence="2 3">
    <name type="scientific">Enterocloster clostridioformis</name>
    <dbReference type="NCBI Taxonomy" id="1531"/>
    <lineage>
        <taxon>Bacteria</taxon>
        <taxon>Bacillati</taxon>
        <taxon>Bacillota</taxon>
        <taxon>Clostridia</taxon>
        <taxon>Lachnospirales</taxon>
        <taxon>Lachnospiraceae</taxon>
        <taxon>Enterocloster</taxon>
    </lineage>
</organism>
<evidence type="ECO:0000313" key="2">
    <source>
        <dbReference type="EMBL" id="NSJ46832.1"/>
    </source>
</evidence>
<dbReference type="PANTHER" id="PTHR42998:SF1">
    <property type="entry name" value="TYPE I RESTRICTION ENZYME HINDI METHYLASE SUBUNIT"/>
    <property type="match status" value="1"/>
</dbReference>
<sequence>MMNNYLKEELKEYGYSLEDVSSVVKGDVTCHLILSEDKIPFFIIYEVGNISNYEIGQIADGNQEDGQEFCSLFAMADNNCIVTYSKNMKTKQYVQLRDVVYYSRHSRLLSSAGDTINSDKFENIFFEAHSYLRDLDGLHPDEALDELCKIIYAKLYDEESKDDLFSNPQGSNEEYAAVIRKMYKDANEYDIRVFSLKIPGYKRSRGVFDEPISLSANAIYKVGMLFAKYNFSSADIDFKARAFQNVYKPATRAGMGQYFTPIQVIKFIVRCIAPNSSELIIDPFSGSAHFLTEALNYVVPSIKNNKARDEFVFYKLHGIEKSERMVRIAMTDMRLHGDGHSNIRCTDSLLSFESYADLNEGMFDVVMTNPPFGSNLQKDSYAYLGEYELLKDKKKIPLEALGLERSVQLLRKGGRIGIVLPESIFVNKSYTYVRKWIEDNMTIRGIVSLPLSTFAPFGANIKTSILFATKGKSTSNYNIFTGVIENIGFDSKGDEIDGADWEKVADSFREFVNEEGWTC</sequence>
<dbReference type="InterPro" id="IPR003356">
    <property type="entry name" value="DNA_methylase_A-5"/>
</dbReference>
<dbReference type="AlphaFoldDB" id="A0ABD6LR69"/>
<dbReference type="PANTHER" id="PTHR42998">
    <property type="entry name" value="TYPE I RESTRICTION ENZYME HINDVIIP M PROTEIN-RELATED"/>
    <property type="match status" value="1"/>
</dbReference>
<comment type="caution">
    <text evidence="2">The sequence shown here is derived from an EMBL/GenBank/DDBJ whole genome shotgun (WGS) entry which is preliminary data.</text>
</comment>
<gene>
    <name evidence="2" type="ORF">G5B26_25525</name>
</gene>
<accession>A0ABD6LR69</accession>
<dbReference type="EMBL" id="JAAISW010000095">
    <property type="protein sequence ID" value="NSJ46832.1"/>
    <property type="molecule type" value="Genomic_DNA"/>
</dbReference>
<evidence type="ECO:0000259" key="1">
    <source>
        <dbReference type="Pfam" id="PF02384"/>
    </source>
</evidence>
<dbReference type="PRINTS" id="PR00507">
    <property type="entry name" value="N12N6MTFRASE"/>
</dbReference>
<dbReference type="InterPro" id="IPR029063">
    <property type="entry name" value="SAM-dependent_MTases_sf"/>
</dbReference>
<dbReference type="InterPro" id="IPR052916">
    <property type="entry name" value="Type-I_RE_MTase_Subunit"/>
</dbReference>
<dbReference type="RefSeq" id="WP_173877585.1">
    <property type="nucleotide sequence ID" value="NZ_JAAISW010000095.1"/>
</dbReference>
<dbReference type="GO" id="GO:0008168">
    <property type="term" value="F:methyltransferase activity"/>
    <property type="evidence" value="ECO:0007669"/>
    <property type="project" value="UniProtKB-KW"/>
</dbReference>
<keyword evidence="2" id="KW-0489">Methyltransferase</keyword>